<name>A0A5K7ZAE0_9BACT</name>
<dbReference type="SUPFAM" id="SSF158472">
    <property type="entry name" value="HAMP domain-like"/>
    <property type="match status" value="1"/>
</dbReference>
<dbReference type="Gene3D" id="3.30.70.270">
    <property type="match status" value="1"/>
</dbReference>
<evidence type="ECO:0000256" key="6">
    <source>
        <dbReference type="ARBA" id="ARBA00023136"/>
    </source>
</evidence>
<evidence type="ECO:0000256" key="8">
    <source>
        <dbReference type="SAM" id="Phobius"/>
    </source>
</evidence>
<feature type="transmembrane region" description="Helical" evidence="8">
    <location>
        <begin position="304"/>
        <end position="326"/>
    </location>
</feature>
<keyword evidence="12" id="KW-1185">Reference proteome</keyword>
<dbReference type="SMART" id="SM00304">
    <property type="entry name" value="HAMP"/>
    <property type="match status" value="1"/>
</dbReference>
<evidence type="ECO:0000256" key="7">
    <source>
        <dbReference type="ARBA" id="ARBA00034247"/>
    </source>
</evidence>
<comment type="subcellular location">
    <subcellularLocation>
        <location evidence="1">Cell membrane</location>
        <topology evidence="1">Multi-pass membrane protein</topology>
    </subcellularLocation>
</comment>
<dbReference type="CDD" id="cd01949">
    <property type="entry name" value="GGDEF"/>
    <property type="match status" value="1"/>
</dbReference>
<reference evidence="11 12" key="1">
    <citation type="submission" date="2019-11" db="EMBL/GenBank/DDBJ databases">
        <title>Comparative genomics of hydrocarbon-degrading Desulfosarcina strains.</title>
        <authorList>
            <person name="Watanabe M."/>
            <person name="Kojima H."/>
            <person name="Fukui M."/>
        </authorList>
    </citation>
    <scope>NUCLEOTIDE SEQUENCE [LARGE SCALE GENOMIC DNA]</scope>
    <source>
        <strain evidence="11 12">PP31</strain>
    </source>
</reference>
<dbReference type="KEGG" id="dwd:DSCW_54450"/>
<feature type="domain" description="GGDEF" evidence="10">
    <location>
        <begin position="430"/>
        <end position="561"/>
    </location>
</feature>
<evidence type="ECO:0000313" key="12">
    <source>
        <dbReference type="Proteomes" id="UP000427769"/>
    </source>
</evidence>
<dbReference type="PROSITE" id="PS50887">
    <property type="entry name" value="GGDEF"/>
    <property type="match status" value="1"/>
</dbReference>
<feature type="transmembrane region" description="Helical" evidence="8">
    <location>
        <begin position="24"/>
        <end position="45"/>
    </location>
</feature>
<dbReference type="CDD" id="cd06225">
    <property type="entry name" value="HAMP"/>
    <property type="match status" value="1"/>
</dbReference>
<proteinExistence type="predicted"/>
<dbReference type="Pfam" id="PF02743">
    <property type="entry name" value="dCache_1"/>
    <property type="match status" value="1"/>
</dbReference>
<dbReference type="InterPro" id="IPR003660">
    <property type="entry name" value="HAMP_dom"/>
</dbReference>
<dbReference type="PANTHER" id="PTHR45138">
    <property type="entry name" value="REGULATORY COMPONENTS OF SENSORY TRANSDUCTION SYSTEM"/>
    <property type="match status" value="1"/>
</dbReference>
<gene>
    <name evidence="11" type="ORF">DSCW_54450</name>
</gene>
<dbReference type="InterPro" id="IPR000160">
    <property type="entry name" value="GGDEF_dom"/>
</dbReference>
<dbReference type="CDD" id="cd18773">
    <property type="entry name" value="PDC1_HK_sensor"/>
    <property type="match status" value="1"/>
</dbReference>
<keyword evidence="4 8" id="KW-0812">Transmembrane</keyword>
<dbReference type="Pfam" id="PF00672">
    <property type="entry name" value="HAMP"/>
    <property type="match status" value="1"/>
</dbReference>
<evidence type="ECO:0000313" key="11">
    <source>
        <dbReference type="EMBL" id="BBO78028.1"/>
    </source>
</evidence>
<dbReference type="GO" id="GO:0052621">
    <property type="term" value="F:diguanylate cyclase activity"/>
    <property type="evidence" value="ECO:0007669"/>
    <property type="project" value="UniProtKB-EC"/>
</dbReference>
<evidence type="ECO:0000259" key="10">
    <source>
        <dbReference type="PROSITE" id="PS50887"/>
    </source>
</evidence>
<keyword evidence="6 8" id="KW-0472">Membrane</keyword>
<feature type="domain" description="HAMP" evidence="9">
    <location>
        <begin position="328"/>
        <end position="380"/>
    </location>
</feature>
<evidence type="ECO:0000256" key="1">
    <source>
        <dbReference type="ARBA" id="ARBA00004651"/>
    </source>
</evidence>
<dbReference type="GO" id="GO:0005886">
    <property type="term" value="C:plasma membrane"/>
    <property type="evidence" value="ECO:0007669"/>
    <property type="project" value="UniProtKB-SubCell"/>
</dbReference>
<dbReference type="RefSeq" id="WP_170302480.1">
    <property type="nucleotide sequence ID" value="NZ_AP021875.1"/>
</dbReference>
<dbReference type="NCBIfam" id="TIGR00254">
    <property type="entry name" value="GGDEF"/>
    <property type="match status" value="1"/>
</dbReference>
<evidence type="ECO:0000256" key="2">
    <source>
        <dbReference type="ARBA" id="ARBA00012528"/>
    </source>
</evidence>
<keyword evidence="3" id="KW-1003">Cell membrane</keyword>
<dbReference type="PANTHER" id="PTHR45138:SF9">
    <property type="entry name" value="DIGUANYLATE CYCLASE DGCM-RELATED"/>
    <property type="match status" value="1"/>
</dbReference>
<dbReference type="InterPro" id="IPR050469">
    <property type="entry name" value="Diguanylate_Cyclase"/>
</dbReference>
<dbReference type="AlphaFoldDB" id="A0A5K7ZAE0"/>
<evidence type="ECO:0000256" key="4">
    <source>
        <dbReference type="ARBA" id="ARBA00022692"/>
    </source>
</evidence>
<dbReference type="Pfam" id="PF00990">
    <property type="entry name" value="GGDEF"/>
    <property type="match status" value="1"/>
</dbReference>
<dbReference type="GO" id="GO:0007165">
    <property type="term" value="P:signal transduction"/>
    <property type="evidence" value="ECO:0007669"/>
    <property type="project" value="InterPro"/>
</dbReference>
<dbReference type="Proteomes" id="UP000427769">
    <property type="component" value="Chromosome"/>
</dbReference>
<sequence>MGTDGQQNTSFIQVSGLQSIKTKIIFFALLATIIPSLTLGALSYAQNRKLLHNKIANELYNTTTQTAGEVDFWLKARLYDLKVFSSSYIVSENLQRILGKQQDNIERLVALDRVKAYLQSVRQKFTDYRELILVNMIGESLVSSGTETPVVNLPDQWFQQLEEGKPVIGTPYWDPTLKRRVVVLAEEIKSPDNKRLGILATKTDLASLVNILRRKASKSTDEIYLTDARGTLIATSAPDFDGSSRSDLAAKTLAAGVDFSRLPVEYDSHRDQKVVGLGAMVPSSDWAVVAEMEKSGAYADIVRLGTWTVVLVCVLLMAMGLFAYLLGHSIVKPLQRLSGEAGKVASGDLEVDLPVHGNSEVSYLTQVFNHMVASLRRGREEISQAHEALIEKNRELHRLSITDSLTGIFNRKHVMDLFDMEFIRTQRYGTPFSVLIADLDHFKSVNDTYGHLAGDSVLRSIAKAMVESVRACDHVGRYGGEEFVVVLPNTAIDGAMDMAERIRQTIRRVKFNNDGEEFSMTLSVGVAVCHDDDNSVEAILKRADDALYRAKANGRDQVIGP</sequence>
<dbReference type="Gene3D" id="6.10.340.10">
    <property type="match status" value="1"/>
</dbReference>
<dbReference type="SUPFAM" id="SSF55073">
    <property type="entry name" value="Nucleotide cyclase"/>
    <property type="match status" value="1"/>
</dbReference>
<dbReference type="PROSITE" id="PS50885">
    <property type="entry name" value="HAMP"/>
    <property type="match status" value="1"/>
</dbReference>
<evidence type="ECO:0000256" key="3">
    <source>
        <dbReference type="ARBA" id="ARBA00022475"/>
    </source>
</evidence>
<keyword evidence="5 8" id="KW-1133">Transmembrane helix</keyword>
<evidence type="ECO:0000256" key="5">
    <source>
        <dbReference type="ARBA" id="ARBA00022989"/>
    </source>
</evidence>
<protein>
    <recommendedName>
        <fullName evidence="2">diguanylate cyclase</fullName>
        <ecNumber evidence="2">2.7.7.65</ecNumber>
    </recommendedName>
</protein>
<accession>A0A5K7ZAE0</accession>
<dbReference type="SMART" id="SM00267">
    <property type="entry name" value="GGDEF"/>
    <property type="match status" value="1"/>
</dbReference>
<dbReference type="EC" id="2.7.7.65" evidence="2"/>
<dbReference type="EMBL" id="AP021875">
    <property type="protein sequence ID" value="BBO78028.1"/>
    <property type="molecule type" value="Genomic_DNA"/>
</dbReference>
<dbReference type="Gene3D" id="3.30.450.20">
    <property type="entry name" value="PAS domain"/>
    <property type="match status" value="1"/>
</dbReference>
<dbReference type="InterPro" id="IPR033479">
    <property type="entry name" value="dCache_1"/>
</dbReference>
<organism evidence="11 12">
    <name type="scientific">Desulfosarcina widdelii</name>
    <dbReference type="NCBI Taxonomy" id="947919"/>
    <lineage>
        <taxon>Bacteria</taxon>
        <taxon>Pseudomonadati</taxon>
        <taxon>Thermodesulfobacteriota</taxon>
        <taxon>Desulfobacteria</taxon>
        <taxon>Desulfobacterales</taxon>
        <taxon>Desulfosarcinaceae</taxon>
        <taxon>Desulfosarcina</taxon>
    </lineage>
</organism>
<evidence type="ECO:0000259" key="9">
    <source>
        <dbReference type="PROSITE" id="PS50885"/>
    </source>
</evidence>
<dbReference type="FunFam" id="3.30.70.270:FF:000001">
    <property type="entry name" value="Diguanylate cyclase domain protein"/>
    <property type="match status" value="1"/>
</dbReference>
<dbReference type="InterPro" id="IPR043128">
    <property type="entry name" value="Rev_trsase/Diguanyl_cyclase"/>
</dbReference>
<comment type="catalytic activity">
    <reaction evidence="7">
        <text>2 GTP = 3',3'-c-di-GMP + 2 diphosphate</text>
        <dbReference type="Rhea" id="RHEA:24898"/>
        <dbReference type="ChEBI" id="CHEBI:33019"/>
        <dbReference type="ChEBI" id="CHEBI:37565"/>
        <dbReference type="ChEBI" id="CHEBI:58805"/>
        <dbReference type="EC" id="2.7.7.65"/>
    </reaction>
</comment>
<dbReference type="InterPro" id="IPR029787">
    <property type="entry name" value="Nucleotide_cyclase"/>
</dbReference>